<dbReference type="InterPro" id="IPR001343">
    <property type="entry name" value="Hemolysn_Ca-bd"/>
</dbReference>
<dbReference type="PATRIC" id="fig|864069.3.peg.1356"/>
<dbReference type="PANTHER" id="PTHR38340">
    <property type="entry name" value="S-LAYER PROTEIN"/>
    <property type="match status" value="1"/>
</dbReference>
<dbReference type="PANTHER" id="PTHR38340:SF1">
    <property type="entry name" value="S-LAYER PROTEIN"/>
    <property type="match status" value="1"/>
</dbReference>
<dbReference type="Gene3D" id="2.160.20.160">
    <property type="match status" value="1"/>
</dbReference>
<dbReference type="Gene3D" id="2.60.40.10">
    <property type="entry name" value="Immunoglobulins"/>
    <property type="match status" value="1"/>
</dbReference>
<dbReference type="PROSITE" id="PS00330">
    <property type="entry name" value="HEMOLYSIN_CALCIUM"/>
    <property type="match status" value="5"/>
</dbReference>
<dbReference type="InterPro" id="IPR050557">
    <property type="entry name" value="RTX_toxin/Mannuronan_C5-epim"/>
</dbReference>
<dbReference type="HOGENOM" id="CLU_271255_0_0_5"/>
<evidence type="ECO:0000313" key="4">
    <source>
        <dbReference type="EMBL" id="EIM29900.1"/>
    </source>
</evidence>
<dbReference type="Gene3D" id="2.150.10.10">
    <property type="entry name" value="Serralysin-like metalloprotease, C-terminal"/>
    <property type="match status" value="3"/>
</dbReference>
<comment type="subcellular location">
    <subcellularLocation>
        <location evidence="1">Secreted</location>
    </subcellularLocation>
</comment>
<feature type="compositionally biased region" description="Pro residues" evidence="3">
    <location>
        <begin position="943"/>
        <end position="969"/>
    </location>
</feature>
<evidence type="ECO:0000256" key="1">
    <source>
        <dbReference type="ARBA" id="ARBA00004613"/>
    </source>
</evidence>
<name>I4Z108_9HYPH</name>
<feature type="region of interest" description="Disordered" evidence="3">
    <location>
        <begin position="1097"/>
        <end position="1137"/>
    </location>
</feature>
<gene>
    <name evidence="4" type="ORF">MicloDRAFT_00012210</name>
</gene>
<proteinExistence type="predicted"/>
<evidence type="ECO:0000256" key="3">
    <source>
        <dbReference type="SAM" id="MobiDB-lite"/>
    </source>
</evidence>
<dbReference type="AlphaFoldDB" id="I4Z108"/>
<dbReference type="EMBL" id="JH660640">
    <property type="protein sequence ID" value="EIM29900.1"/>
    <property type="molecule type" value="Genomic_DNA"/>
</dbReference>
<protein>
    <submittedName>
        <fullName evidence="4">Putative calcium-binding protein</fullName>
    </submittedName>
</protein>
<dbReference type="OrthoDB" id="5380561at2"/>
<dbReference type="InterPro" id="IPR018511">
    <property type="entry name" value="Hemolysin-typ_Ca-bd_CS"/>
</dbReference>
<evidence type="ECO:0000313" key="5">
    <source>
        <dbReference type="Proteomes" id="UP000003947"/>
    </source>
</evidence>
<dbReference type="InterPro" id="IPR011049">
    <property type="entry name" value="Serralysin-like_metalloprot_C"/>
</dbReference>
<accession>I4Z108</accession>
<dbReference type="GO" id="GO:0005509">
    <property type="term" value="F:calcium ion binding"/>
    <property type="evidence" value="ECO:0007669"/>
    <property type="project" value="InterPro"/>
</dbReference>
<feature type="compositionally biased region" description="Basic and acidic residues" evidence="3">
    <location>
        <begin position="1113"/>
        <end position="1123"/>
    </location>
</feature>
<dbReference type="InterPro" id="IPR013783">
    <property type="entry name" value="Ig-like_fold"/>
</dbReference>
<dbReference type="Pfam" id="PF00353">
    <property type="entry name" value="HemolysinCabind"/>
    <property type="match status" value="12"/>
</dbReference>
<dbReference type="eggNOG" id="COG4932">
    <property type="taxonomic scope" value="Bacteria"/>
</dbReference>
<organism evidence="4 5">
    <name type="scientific">Microvirga lotononidis</name>
    <dbReference type="NCBI Taxonomy" id="864069"/>
    <lineage>
        <taxon>Bacteria</taxon>
        <taxon>Pseudomonadati</taxon>
        <taxon>Pseudomonadota</taxon>
        <taxon>Alphaproteobacteria</taxon>
        <taxon>Hyphomicrobiales</taxon>
        <taxon>Methylobacteriaceae</taxon>
        <taxon>Microvirga</taxon>
    </lineage>
</organism>
<dbReference type="PRINTS" id="PR00313">
    <property type="entry name" value="CABNDNGRPT"/>
</dbReference>
<keyword evidence="2" id="KW-0964">Secreted</keyword>
<dbReference type="GO" id="GO:0005576">
    <property type="term" value="C:extracellular region"/>
    <property type="evidence" value="ECO:0007669"/>
    <property type="project" value="UniProtKB-SubCell"/>
</dbReference>
<keyword evidence="5" id="KW-1185">Reference proteome</keyword>
<evidence type="ECO:0000256" key="2">
    <source>
        <dbReference type="ARBA" id="ARBA00022525"/>
    </source>
</evidence>
<dbReference type="SUPFAM" id="SSF51120">
    <property type="entry name" value="beta-Roll"/>
    <property type="match status" value="6"/>
</dbReference>
<sequence precursor="true">MTFSASVSSGVLLLSGGAAEDSVQVRYDEAGRVIVTLNGGNVPVDGGSEPVLSIDAVGLTTAPLTILGSAAGHAFVVKPVSGSGITTLAGGSGVDSLTIVQNGGIPHQFYVEGIEQIIGSSIDDRVSLGDAGNTLTITGVEVLTGGAGTDLVTLSSDNDTIKLTGIESVDGGAGGDLVVLGDSGGTIAIRNVESLVGGSGIDHVILSEGDDTILMRGVETLDAGAGNDTIRLGGSGNTLTILKAETIIGGGSNDIVTLGDGGNLVAVSQVETLIGGAGLDSVALSSGNDTLTASGVESIDGGAGMDVVFLAGAGGTVTVRGVEVLVGSTGIDHVILSEADDTFIFRAVETLDAGAGNDAISLGDTPNTVTILNAETIIGGASSDTVTLGDGGNVVAVRQVETLIGGTGTDRITLSGGDDTLSLTGIEFLDAGAGSDVITLGDQGGAVTLHNVEILYGGSGVDQITLSDGDDTLITVGIETLDAGAGNDRISLGNRGGTYTILNAETIIGGTGIDKITAHLGSSTINGGLGNDTITGGGGRDLFEGKASELDGDVITDIENGESIRITTGTLQGASLSGETLTFRVDDVDYALTLKGATGAIALSGNTIIYNASVPQVSSVAVPANGTYKAGDTLDFTVAFTEAVVVSGVPSIALVVGSKVVEASYVGGSGTGALTFRYVAATGDLDANGIAIGALALKGGTIQSLGGLDAETILNGVGSTAHVLVDGVAPETTISAGPPGTSPSSNAVFTFLSSEPGASFQVSLDGSSFAAASDVFSITGLVDGSHTLAVRAIDAAGNMDATPATYTWTVDAARPKVLNVAARTAAGTYLAGDQIAIAVEFSKAVMVDTSAGLPTLALETGLTDRFASFVSGSGTNILVFHYTVQPGDLSDDLEYLESGALRSNGGAIVGLSGNSADLTLRAPGTSGSLAANSNLVVGERPVDPGPVDPGPVDPGPVDPGPVDPTPTEPDPVRPDNLHVIGSALNDVLTGGGGNDTLSGGAGHDRLDGAGGADLLIGGTGNDTYIVDSSGDRILESVRGGTDTVYSSVSFRLGSNVENLFLTGKATSGYGNSLANKLHASSIGSLLDGKSGNDVLTGDEGSDRLYGSSGNDKLYGRDGKDRLDGGSGNDRLYGGDGNDTLNGGAGDDVLSGGKGADQLLGGAGRDAFVFDTNPGKGEVDTIRSFSVGADTIWLDRSVFKALGKQGALGLDAFTWGKAASDANDRIIYDIAKGALYYDADGSGAGKAVQFAKIDKWLWLSAYDFKII</sequence>
<reference evidence="4 5" key="1">
    <citation type="submission" date="2012-02" db="EMBL/GenBank/DDBJ databases">
        <title>Improved High-Quality Draft sequence of Microvirga sp. WSM3557.</title>
        <authorList>
            <consortium name="US DOE Joint Genome Institute"/>
            <person name="Lucas S."/>
            <person name="Han J."/>
            <person name="Lapidus A."/>
            <person name="Cheng J.-F."/>
            <person name="Goodwin L."/>
            <person name="Pitluck S."/>
            <person name="Peters L."/>
            <person name="Zhang X."/>
            <person name="Detter J.C."/>
            <person name="Han C."/>
            <person name="Tapia R."/>
            <person name="Land M."/>
            <person name="Hauser L."/>
            <person name="Kyrpides N."/>
            <person name="Ivanova N."/>
            <person name="Pagani I."/>
            <person name="Brau L."/>
            <person name="Yates R."/>
            <person name="O'Hara G."/>
            <person name="Rui T."/>
            <person name="Howieson J."/>
            <person name="Reeve W."/>
            <person name="Woyke T."/>
        </authorList>
    </citation>
    <scope>NUCLEOTIDE SEQUENCE [LARGE SCALE GENOMIC DNA]</scope>
    <source>
        <strain evidence="4 5">WSM3557</strain>
    </source>
</reference>
<feature type="region of interest" description="Disordered" evidence="3">
    <location>
        <begin position="929"/>
        <end position="974"/>
    </location>
</feature>
<dbReference type="eggNOG" id="COG2931">
    <property type="taxonomic scope" value="Bacteria"/>
</dbReference>
<dbReference type="STRING" id="864069.MicloDRAFT_00012210"/>
<dbReference type="Proteomes" id="UP000003947">
    <property type="component" value="Unassembled WGS sequence"/>
</dbReference>